<comment type="caution">
    <text evidence="2">The sequence shown here is derived from an EMBL/GenBank/DDBJ whole genome shotgun (WGS) entry which is preliminary data.</text>
</comment>
<accession>A0AA36IJA5</accession>
<organism evidence="2 3">
    <name type="scientific">Effrenium voratum</name>
    <dbReference type="NCBI Taxonomy" id="2562239"/>
    <lineage>
        <taxon>Eukaryota</taxon>
        <taxon>Sar</taxon>
        <taxon>Alveolata</taxon>
        <taxon>Dinophyceae</taxon>
        <taxon>Suessiales</taxon>
        <taxon>Symbiodiniaceae</taxon>
        <taxon>Effrenium</taxon>
    </lineage>
</organism>
<evidence type="ECO:0000313" key="3">
    <source>
        <dbReference type="Proteomes" id="UP001178507"/>
    </source>
</evidence>
<keyword evidence="3" id="KW-1185">Reference proteome</keyword>
<dbReference type="InterPro" id="IPR037152">
    <property type="entry name" value="L-asparaginase_N_sf"/>
</dbReference>
<dbReference type="InterPro" id="IPR006034">
    <property type="entry name" value="Asparaginase/glutaminase-like"/>
</dbReference>
<name>A0AA36IJA5_9DINO</name>
<proteinExistence type="predicted"/>
<feature type="domain" description="L-asparaginase N-terminal" evidence="1">
    <location>
        <begin position="5"/>
        <end position="54"/>
    </location>
</feature>
<dbReference type="Gene3D" id="3.40.50.1170">
    <property type="entry name" value="L-asparaginase, N-terminal domain"/>
    <property type="match status" value="1"/>
</dbReference>
<sequence length="71" mass="7749">FTWELTSVCAKDSQEITDDDRAALLSACETSSSTCIIITHGTDTLIETAKYLGSQHRAHPGLHWGRLTCAI</sequence>
<reference evidence="2" key="1">
    <citation type="submission" date="2023-08" db="EMBL/GenBank/DDBJ databases">
        <authorList>
            <person name="Chen Y."/>
            <person name="Shah S."/>
            <person name="Dougan E. K."/>
            <person name="Thang M."/>
            <person name="Chan C."/>
        </authorList>
    </citation>
    <scope>NUCLEOTIDE SEQUENCE</scope>
</reference>
<dbReference type="PIRSF" id="PIRSF500176">
    <property type="entry name" value="L_ASNase"/>
    <property type="match status" value="1"/>
</dbReference>
<dbReference type="Pfam" id="PF00710">
    <property type="entry name" value="Asparaginase"/>
    <property type="match status" value="1"/>
</dbReference>
<dbReference type="SUPFAM" id="SSF53774">
    <property type="entry name" value="Glutaminase/Asparaginase"/>
    <property type="match status" value="1"/>
</dbReference>
<evidence type="ECO:0000259" key="1">
    <source>
        <dbReference type="Pfam" id="PF00710"/>
    </source>
</evidence>
<dbReference type="Proteomes" id="UP001178507">
    <property type="component" value="Unassembled WGS sequence"/>
</dbReference>
<protein>
    <recommendedName>
        <fullName evidence="1">L-asparaginase N-terminal domain-containing protein</fullName>
    </recommendedName>
</protein>
<feature type="non-terminal residue" evidence="2">
    <location>
        <position position="1"/>
    </location>
</feature>
<dbReference type="InterPro" id="IPR036152">
    <property type="entry name" value="Asp/glu_Ase-like_sf"/>
</dbReference>
<dbReference type="AlphaFoldDB" id="A0AA36IJA5"/>
<gene>
    <name evidence="2" type="ORF">EVOR1521_LOCUS14434</name>
</gene>
<dbReference type="PIRSF" id="PIRSF001220">
    <property type="entry name" value="L-ASNase_gatD"/>
    <property type="match status" value="1"/>
</dbReference>
<dbReference type="EMBL" id="CAUJNA010001724">
    <property type="protein sequence ID" value="CAJ1388609.1"/>
    <property type="molecule type" value="Genomic_DNA"/>
</dbReference>
<evidence type="ECO:0000313" key="2">
    <source>
        <dbReference type="EMBL" id="CAJ1388609.1"/>
    </source>
</evidence>
<dbReference type="InterPro" id="IPR027474">
    <property type="entry name" value="L-asparaginase_N"/>
</dbReference>